<sequence>MSATFTSDDLGEIIDWYAGEVDVHLSAEASPPVMPPALRLENHGVGPVRIARSHVPAELSLVTGRSAVYALATVHAGALRVTEAAREWTLTPSVAGLYRPADVPRRNRVAARTDMTYLQIPTRDLERHLENLIGEYVHGPIDFTPELSLRGRPAWLRMFQAFTDAFDDRHSVVHRPLVARPLFEALMTALLYTADHPYRESLLRPEAPAKPRFVREAVDAMRAEPEHPYTVALLARIAGVSVRSLQHGFRGHLGMSPLAYLRRVRLDRVHDQLRSGDGVTVAEAAHRWGFTHLGRFAHEYASVYGETPSTTARDFRPVRDPADR</sequence>
<evidence type="ECO:0000256" key="2">
    <source>
        <dbReference type="ARBA" id="ARBA00023125"/>
    </source>
</evidence>
<keyword evidence="1" id="KW-0805">Transcription regulation</keyword>
<dbReference type="EMBL" id="JAENHP010000016">
    <property type="protein sequence ID" value="MBM2620845.1"/>
    <property type="molecule type" value="Genomic_DNA"/>
</dbReference>
<keyword evidence="3" id="KW-0804">Transcription</keyword>
<dbReference type="InterPro" id="IPR050204">
    <property type="entry name" value="AraC_XylS_family_regulators"/>
</dbReference>
<dbReference type="PROSITE" id="PS00041">
    <property type="entry name" value="HTH_ARAC_FAMILY_1"/>
    <property type="match status" value="1"/>
</dbReference>
<protein>
    <submittedName>
        <fullName evidence="5">AraC family transcriptional regulator</fullName>
    </submittedName>
</protein>
<accession>A0ABS2ALZ7</accession>
<gene>
    <name evidence="5" type="ORF">JIG36_35630</name>
</gene>
<dbReference type="SMART" id="SM00342">
    <property type="entry name" value="HTH_ARAC"/>
    <property type="match status" value="1"/>
</dbReference>
<dbReference type="PANTHER" id="PTHR46796">
    <property type="entry name" value="HTH-TYPE TRANSCRIPTIONAL ACTIVATOR RHAS-RELATED"/>
    <property type="match status" value="1"/>
</dbReference>
<proteinExistence type="predicted"/>
<keyword evidence="6" id="KW-1185">Reference proteome</keyword>
<dbReference type="Gene3D" id="1.10.10.60">
    <property type="entry name" value="Homeodomain-like"/>
    <property type="match status" value="1"/>
</dbReference>
<dbReference type="SUPFAM" id="SSF46689">
    <property type="entry name" value="Homeodomain-like"/>
    <property type="match status" value="2"/>
</dbReference>
<dbReference type="InterPro" id="IPR018062">
    <property type="entry name" value="HTH_AraC-typ_CS"/>
</dbReference>
<evidence type="ECO:0000313" key="5">
    <source>
        <dbReference type="EMBL" id="MBM2620845.1"/>
    </source>
</evidence>
<evidence type="ECO:0000256" key="1">
    <source>
        <dbReference type="ARBA" id="ARBA00023015"/>
    </source>
</evidence>
<feature type="domain" description="HTH araC/xylS-type" evidence="4">
    <location>
        <begin position="215"/>
        <end position="314"/>
    </location>
</feature>
<dbReference type="RefSeq" id="WP_203380821.1">
    <property type="nucleotide sequence ID" value="NZ_JAENHP010000016.1"/>
</dbReference>
<dbReference type="PANTHER" id="PTHR46796:SF12">
    <property type="entry name" value="HTH-TYPE DNA-BINDING TRANSCRIPTIONAL ACTIVATOR EUTR"/>
    <property type="match status" value="1"/>
</dbReference>
<reference evidence="5 6" key="1">
    <citation type="submission" date="2021-01" db="EMBL/GenBank/DDBJ databases">
        <title>Actinoplanes sp. nov. LDG1-06 isolated from lichen.</title>
        <authorList>
            <person name="Saeng-In P."/>
            <person name="Phongsopitanun W."/>
            <person name="Kanchanasin P."/>
            <person name="Yuki M."/>
            <person name="Kudo T."/>
            <person name="Ohkuma M."/>
            <person name="Tanasupawat S."/>
        </authorList>
    </citation>
    <scope>NUCLEOTIDE SEQUENCE [LARGE SCALE GENOMIC DNA]</scope>
    <source>
        <strain evidence="5 6">LDG1-06</strain>
    </source>
</reference>
<evidence type="ECO:0000313" key="6">
    <source>
        <dbReference type="Proteomes" id="UP000632138"/>
    </source>
</evidence>
<dbReference type="InterPro" id="IPR018060">
    <property type="entry name" value="HTH_AraC"/>
</dbReference>
<comment type="caution">
    <text evidence="5">The sequence shown here is derived from an EMBL/GenBank/DDBJ whole genome shotgun (WGS) entry which is preliminary data.</text>
</comment>
<dbReference type="Proteomes" id="UP000632138">
    <property type="component" value="Unassembled WGS sequence"/>
</dbReference>
<dbReference type="InterPro" id="IPR009057">
    <property type="entry name" value="Homeodomain-like_sf"/>
</dbReference>
<name>A0ABS2ALZ7_9ACTN</name>
<organism evidence="5 6">
    <name type="scientific">Paractinoplanes ovalisporus</name>
    <dbReference type="NCBI Taxonomy" id="2810368"/>
    <lineage>
        <taxon>Bacteria</taxon>
        <taxon>Bacillati</taxon>
        <taxon>Actinomycetota</taxon>
        <taxon>Actinomycetes</taxon>
        <taxon>Micromonosporales</taxon>
        <taxon>Micromonosporaceae</taxon>
        <taxon>Paractinoplanes</taxon>
    </lineage>
</organism>
<keyword evidence="2" id="KW-0238">DNA-binding</keyword>
<dbReference type="Pfam" id="PF12833">
    <property type="entry name" value="HTH_18"/>
    <property type="match status" value="1"/>
</dbReference>
<evidence type="ECO:0000256" key="3">
    <source>
        <dbReference type="ARBA" id="ARBA00023163"/>
    </source>
</evidence>
<evidence type="ECO:0000259" key="4">
    <source>
        <dbReference type="PROSITE" id="PS01124"/>
    </source>
</evidence>
<dbReference type="PROSITE" id="PS01124">
    <property type="entry name" value="HTH_ARAC_FAMILY_2"/>
    <property type="match status" value="1"/>
</dbReference>